<dbReference type="Proteomes" id="UP000217726">
    <property type="component" value="Unassembled WGS sequence"/>
</dbReference>
<keyword evidence="2" id="KW-1185">Reference proteome</keyword>
<dbReference type="AlphaFoldDB" id="A0A285GAZ2"/>
<proteinExistence type="predicted"/>
<gene>
    <name evidence="1" type="ORF">SAMN06295989_11139</name>
</gene>
<organism evidence="1 2">
    <name type="scientific">Methanohalophilus euhalobius</name>
    <dbReference type="NCBI Taxonomy" id="51203"/>
    <lineage>
        <taxon>Archaea</taxon>
        <taxon>Methanobacteriati</taxon>
        <taxon>Methanobacteriota</taxon>
        <taxon>Stenosarchaea group</taxon>
        <taxon>Methanomicrobia</taxon>
        <taxon>Methanosarcinales</taxon>
        <taxon>Methanosarcinaceae</taxon>
        <taxon>Methanohalophilus</taxon>
    </lineage>
</organism>
<sequence>MFKIVSCKQSVLDIGNNRFTIISHGFKNPVQSSFTEFRKSKSVKDFLTIDPFMSFTYAEIIRQFVTYKGFEQVVDVNTILLVFTKN</sequence>
<dbReference type="EMBL" id="OBDR01000011">
    <property type="protein sequence ID" value="SNY20635.1"/>
    <property type="molecule type" value="Genomic_DNA"/>
</dbReference>
<evidence type="ECO:0000313" key="1">
    <source>
        <dbReference type="EMBL" id="SNY20635.1"/>
    </source>
</evidence>
<evidence type="ECO:0000313" key="2">
    <source>
        <dbReference type="Proteomes" id="UP000217726"/>
    </source>
</evidence>
<reference evidence="2" key="1">
    <citation type="submission" date="2017-09" db="EMBL/GenBank/DDBJ databases">
        <authorList>
            <person name="Varghese N."/>
            <person name="Submissions S."/>
        </authorList>
    </citation>
    <scope>NUCLEOTIDE SEQUENCE [LARGE SCALE GENOMIC DNA]</scope>
    <source>
        <strain evidence="2">WG-1MB</strain>
    </source>
</reference>
<name>A0A285GAZ2_9EURY</name>
<accession>A0A285GAZ2</accession>
<protein>
    <submittedName>
        <fullName evidence="1">Uncharacterized protein</fullName>
    </submittedName>
</protein>